<dbReference type="PANTHER" id="PTHR43162">
    <property type="match status" value="1"/>
</dbReference>
<dbReference type="Proteomes" id="UP000199529">
    <property type="component" value="Unassembled WGS sequence"/>
</dbReference>
<evidence type="ECO:0000313" key="2">
    <source>
        <dbReference type="EMBL" id="SDZ37371.1"/>
    </source>
</evidence>
<feature type="domain" description="NAD(P)-binding" evidence="1">
    <location>
        <begin position="3"/>
        <end position="108"/>
    </location>
</feature>
<accession>A0A1H3SIK6</accession>
<protein>
    <submittedName>
        <fullName evidence="2">NAD(P)H-binding</fullName>
    </submittedName>
</protein>
<dbReference type="PANTHER" id="PTHR43162:SF1">
    <property type="entry name" value="PRESTALK A DIFFERENTIATION PROTEIN A"/>
    <property type="match status" value="1"/>
</dbReference>
<evidence type="ECO:0000259" key="1">
    <source>
        <dbReference type="Pfam" id="PF13460"/>
    </source>
</evidence>
<organism evidence="2 3">
    <name type="scientific">Saccharopolyspora shandongensis</name>
    <dbReference type="NCBI Taxonomy" id="418495"/>
    <lineage>
        <taxon>Bacteria</taxon>
        <taxon>Bacillati</taxon>
        <taxon>Actinomycetota</taxon>
        <taxon>Actinomycetes</taxon>
        <taxon>Pseudonocardiales</taxon>
        <taxon>Pseudonocardiaceae</taxon>
        <taxon>Saccharopolyspora</taxon>
    </lineage>
</organism>
<dbReference type="SUPFAM" id="SSF51735">
    <property type="entry name" value="NAD(P)-binding Rossmann-fold domains"/>
    <property type="match status" value="1"/>
</dbReference>
<dbReference type="InterPro" id="IPR051604">
    <property type="entry name" value="Ergot_Alk_Oxidoreductase"/>
</dbReference>
<dbReference type="Gene3D" id="3.40.50.720">
    <property type="entry name" value="NAD(P)-binding Rossmann-like Domain"/>
    <property type="match status" value="1"/>
</dbReference>
<gene>
    <name evidence="2" type="ORF">SAMN05216215_106515</name>
</gene>
<reference evidence="3" key="1">
    <citation type="submission" date="2016-10" db="EMBL/GenBank/DDBJ databases">
        <authorList>
            <person name="Varghese N."/>
            <person name="Submissions S."/>
        </authorList>
    </citation>
    <scope>NUCLEOTIDE SEQUENCE [LARGE SCALE GENOMIC DNA]</scope>
    <source>
        <strain evidence="3">CGMCC 4.3530</strain>
    </source>
</reference>
<dbReference type="Pfam" id="PF13460">
    <property type="entry name" value="NAD_binding_10"/>
    <property type="match status" value="1"/>
</dbReference>
<dbReference type="STRING" id="418495.SAMN05216215_106515"/>
<proteinExistence type="predicted"/>
<keyword evidence="3" id="KW-1185">Reference proteome</keyword>
<sequence length="116" mass="12199">MPGATGKTGRRLVSTLRAAGEHVRAASRSGEVRFDWADRETWPAAPDGATAVYLVASENPSSTRVFVDRAVAAGVRRFVALSGRGIGLVLPEPLKSVEPADFGDYVARAATTGAWS</sequence>
<evidence type="ECO:0000313" key="3">
    <source>
        <dbReference type="Proteomes" id="UP000199529"/>
    </source>
</evidence>
<dbReference type="InterPro" id="IPR036291">
    <property type="entry name" value="NAD(P)-bd_dom_sf"/>
</dbReference>
<dbReference type="EMBL" id="FNOK01000065">
    <property type="protein sequence ID" value="SDZ37371.1"/>
    <property type="molecule type" value="Genomic_DNA"/>
</dbReference>
<dbReference type="InterPro" id="IPR016040">
    <property type="entry name" value="NAD(P)-bd_dom"/>
</dbReference>
<name>A0A1H3SIK6_9PSEU</name>
<dbReference type="AlphaFoldDB" id="A0A1H3SIK6"/>
<dbReference type="RefSeq" id="WP_218157654.1">
    <property type="nucleotide sequence ID" value="NZ_FNOK01000065.1"/>
</dbReference>